<gene>
    <name evidence="2" type="ORF">DJ568_12980</name>
</gene>
<dbReference type="Proteomes" id="UP000253209">
    <property type="component" value="Unassembled WGS sequence"/>
</dbReference>
<dbReference type="InterPro" id="IPR018958">
    <property type="entry name" value="Knr4/Smi1-like_dom"/>
</dbReference>
<dbReference type="SMART" id="SM00860">
    <property type="entry name" value="SMI1_KNR4"/>
    <property type="match status" value="1"/>
</dbReference>
<evidence type="ECO:0000313" key="3">
    <source>
        <dbReference type="Proteomes" id="UP000253209"/>
    </source>
</evidence>
<comment type="caution">
    <text evidence="2">The sequence shown here is derived from an EMBL/GenBank/DDBJ whole genome shotgun (WGS) entry which is preliminary data.</text>
</comment>
<proteinExistence type="predicted"/>
<dbReference type="AlphaFoldDB" id="A0A367GMF2"/>
<dbReference type="Gene3D" id="3.40.1580.10">
    <property type="entry name" value="SMI1/KNR4-like"/>
    <property type="match status" value="1"/>
</dbReference>
<dbReference type="EMBL" id="QGDC01000007">
    <property type="protein sequence ID" value="RCH54208.1"/>
    <property type="molecule type" value="Genomic_DNA"/>
</dbReference>
<evidence type="ECO:0000259" key="1">
    <source>
        <dbReference type="SMART" id="SM00860"/>
    </source>
</evidence>
<dbReference type="RefSeq" id="WP_114005719.1">
    <property type="nucleotide sequence ID" value="NZ_QGDC01000007.1"/>
</dbReference>
<dbReference type="Pfam" id="PF09346">
    <property type="entry name" value="SMI1_KNR4"/>
    <property type="match status" value="1"/>
</dbReference>
<dbReference type="InterPro" id="IPR037883">
    <property type="entry name" value="Knr4/Smi1-like_sf"/>
</dbReference>
<reference evidence="2 3" key="1">
    <citation type="submission" date="2018-05" db="EMBL/GenBank/DDBJ databases">
        <title>Mucilaginibacter hurinus sp. nov., isolated from briquette warehouse soil.</title>
        <authorList>
            <person name="Choi L."/>
        </authorList>
    </citation>
    <scope>NUCLEOTIDE SEQUENCE [LARGE SCALE GENOMIC DNA]</scope>
    <source>
        <strain evidence="2 3">ZR32</strain>
    </source>
</reference>
<dbReference type="SUPFAM" id="SSF160631">
    <property type="entry name" value="SMI1/KNR4-like"/>
    <property type="match status" value="1"/>
</dbReference>
<feature type="domain" description="Knr4/Smi1-like" evidence="1">
    <location>
        <begin position="35"/>
        <end position="154"/>
    </location>
</feature>
<accession>A0A367GMF2</accession>
<name>A0A367GMF2_9SPHI</name>
<keyword evidence="3" id="KW-1185">Reference proteome</keyword>
<evidence type="ECO:0000313" key="2">
    <source>
        <dbReference type="EMBL" id="RCH54208.1"/>
    </source>
</evidence>
<protein>
    <recommendedName>
        <fullName evidence="1">Knr4/Smi1-like domain-containing protein</fullName>
    </recommendedName>
</protein>
<organism evidence="2 3">
    <name type="scientific">Mucilaginibacter hurinus</name>
    <dbReference type="NCBI Taxonomy" id="2201324"/>
    <lineage>
        <taxon>Bacteria</taxon>
        <taxon>Pseudomonadati</taxon>
        <taxon>Bacteroidota</taxon>
        <taxon>Sphingobacteriia</taxon>
        <taxon>Sphingobacteriales</taxon>
        <taxon>Sphingobacteriaceae</taxon>
        <taxon>Mucilaginibacter</taxon>
    </lineage>
</organism>
<sequence length="166" mass="19179">MKQYLDLIYKSLGEELTGEVYTFENIVSFIAMNKGASSIEITDCDFHFAGRLPVDYKLFLTCFNGGTLYGVDDLSGFKLLSTDEIVQHNEFHKLHFGDDWDDNVILFCQCIGDGDYVGFQVTNNIEYQLVDCFGEVLPSNWALLDMKFDDFIERLMKEKGRKYWLV</sequence>